<feature type="coiled-coil region" evidence="5">
    <location>
        <begin position="254"/>
        <end position="320"/>
    </location>
</feature>
<feature type="compositionally biased region" description="Basic and acidic residues" evidence="6">
    <location>
        <begin position="327"/>
        <end position="342"/>
    </location>
</feature>
<dbReference type="Gene3D" id="3.80.10.10">
    <property type="entry name" value="Ribonuclease Inhibitor"/>
    <property type="match status" value="2"/>
</dbReference>
<keyword evidence="2" id="KW-0963">Cytoplasm</keyword>
<gene>
    <name evidence="7" type="ORF">FQA47_022623</name>
</gene>
<dbReference type="PANTHER" id="PTHR23170">
    <property type="entry name" value="NY-REN-58 ANTIGEN"/>
    <property type="match status" value="1"/>
</dbReference>
<evidence type="ECO:0000313" key="7">
    <source>
        <dbReference type="EMBL" id="KAF6714801.1"/>
    </source>
</evidence>
<dbReference type="InterPro" id="IPR001611">
    <property type="entry name" value="Leu-rich_rpt"/>
</dbReference>
<organism evidence="7 8">
    <name type="scientific">Oryzias melastigma</name>
    <name type="common">Marine medaka</name>
    <dbReference type="NCBI Taxonomy" id="30732"/>
    <lineage>
        <taxon>Eukaryota</taxon>
        <taxon>Metazoa</taxon>
        <taxon>Chordata</taxon>
        <taxon>Craniata</taxon>
        <taxon>Vertebrata</taxon>
        <taxon>Euteleostomi</taxon>
        <taxon>Actinopterygii</taxon>
        <taxon>Neopterygii</taxon>
        <taxon>Teleostei</taxon>
        <taxon>Neoteleostei</taxon>
        <taxon>Acanthomorphata</taxon>
        <taxon>Ovalentaria</taxon>
        <taxon>Atherinomorphae</taxon>
        <taxon>Beloniformes</taxon>
        <taxon>Adrianichthyidae</taxon>
        <taxon>Oryziinae</taxon>
        <taxon>Oryzias</taxon>
    </lineage>
</organism>
<evidence type="ECO:0000256" key="2">
    <source>
        <dbReference type="ARBA" id="ARBA00022490"/>
    </source>
</evidence>
<evidence type="ECO:0000256" key="3">
    <source>
        <dbReference type="ARBA" id="ARBA00023054"/>
    </source>
</evidence>
<dbReference type="Proteomes" id="UP000646548">
    <property type="component" value="Unassembled WGS sequence"/>
</dbReference>
<evidence type="ECO:0000256" key="5">
    <source>
        <dbReference type="SAM" id="Coils"/>
    </source>
</evidence>
<feature type="region of interest" description="Disordered" evidence="6">
    <location>
        <begin position="325"/>
        <end position="376"/>
    </location>
</feature>
<proteinExistence type="predicted"/>
<dbReference type="GO" id="GO:0005813">
    <property type="term" value="C:centrosome"/>
    <property type="evidence" value="ECO:0007669"/>
    <property type="project" value="UniProtKB-SubCell"/>
</dbReference>
<accession>A0A834EYN4</accession>
<dbReference type="EMBL" id="WKFB01001204">
    <property type="protein sequence ID" value="KAF6714801.1"/>
    <property type="molecule type" value="Genomic_DNA"/>
</dbReference>
<evidence type="ECO:0000256" key="4">
    <source>
        <dbReference type="ARBA" id="ARBA00023212"/>
    </source>
</evidence>
<dbReference type="PANTHER" id="PTHR23170:SF3">
    <property type="entry name" value="LEUCINE-RICH REPEAT-CONTAINING PROTEIN 45"/>
    <property type="match status" value="1"/>
</dbReference>
<sequence length="376" mass="41100">MEDFRGMYLRLCKEGGVEPQEGVLDQLQARGGSQGSRLDLSGQSLSADTCSVLAQALQDGAFTQVSLSDCMLSEEGAKILLTGLFGNTTVKSLDLKGNNLRSAGAEVLGKLLARNSTLRRLVLEWNALGVWEEAFSVFCDGLASNNTLSHLDLRNNQISHHGAAALALALRRCSSLEELDLRWNNLGLLGGRSLLEALQNNKSIVKLRAAGNNIPSDTLKALEQTTGHNSDRQATLRENHSRTQVLSREIQSLKEEKGRQLLSLMETIDRQKEEMGRSNRSASVQISHLQEALNERKSAVKALTAKLQMAEAALALSEQKNQSLGEHVTRLKAEKDDERGEAEPSEEEGGGGPVAQRRKTSQRNPKPDGNQWTTQE</sequence>
<dbReference type="SUPFAM" id="SSF52047">
    <property type="entry name" value="RNI-like"/>
    <property type="match status" value="1"/>
</dbReference>
<name>A0A834EYN4_ORYME</name>
<comment type="subcellular location">
    <subcellularLocation>
        <location evidence="1">Cytoplasm</location>
        <location evidence="1">Cytoskeleton</location>
        <location evidence="1">Microtubule organizing center</location>
        <location evidence="1">Centrosome</location>
    </subcellularLocation>
</comment>
<dbReference type="AlphaFoldDB" id="A0A834EYN4"/>
<dbReference type="GO" id="GO:0005886">
    <property type="term" value="C:plasma membrane"/>
    <property type="evidence" value="ECO:0007669"/>
    <property type="project" value="TreeGrafter"/>
</dbReference>
<protein>
    <submittedName>
        <fullName evidence="7">Leucine-rich repeat-containing protein 45</fullName>
    </submittedName>
</protein>
<evidence type="ECO:0000313" key="8">
    <source>
        <dbReference type="Proteomes" id="UP000646548"/>
    </source>
</evidence>
<reference evidence="7" key="1">
    <citation type="journal article" name="BMC Genomics">
        <title>Long-read sequencing and de novo genome assembly of marine medaka (Oryzias melastigma).</title>
        <authorList>
            <person name="Liang P."/>
            <person name="Saqib H.S.A."/>
            <person name="Ni X."/>
            <person name="Shen Y."/>
        </authorList>
    </citation>
    <scope>NUCLEOTIDE SEQUENCE</scope>
    <source>
        <strain evidence="7">Bigg-433</strain>
    </source>
</reference>
<dbReference type="InterPro" id="IPR052116">
    <property type="entry name" value="Centro_Cilium_Assembly"/>
</dbReference>
<dbReference type="SMART" id="SM00368">
    <property type="entry name" value="LRR_RI"/>
    <property type="match status" value="5"/>
</dbReference>
<evidence type="ECO:0000256" key="1">
    <source>
        <dbReference type="ARBA" id="ARBA00004300"/>
    </source>
</evidence>
<evidence type="ECO:0000256" key="6">
    <source>
        <dbReference type="SAM" id="MobiDB-lite"/>
    </source>
</evidence>
<dbReference type="Pfam" id="PF13516">
    <property type="entry name" value="LRR_6"/>
    <property type="match status" value="3"/>
</dbReference>
<dbReference type="InterPro" id="IPR032675">
    <property type="entry name" value="LRR_dom_sf"/>
</dbReference>
<keyword evidence="4" id="KW-0206">Cytoskeleton</keyword>
<keyword evidence="3 5" id="KW-0175">Coiled coil</keyword>
<comment type="caution">
    <text evidence="7">The sequence shown here is derived from an EMBL/GenBank/DDBJ whole genome shotgun (WGS) entry which is preliminary data.</text>
</comment>